<dbReference type="PATRIC" id="fig|93930.3.peg.129"/>
<sequence>MPEHPICVVMRKTLEAFKTSDEVSAPTITSLLEGEELAPGRKFHGNSERYKIVMELGILELEGFIEWTGRKTPVSYRLKKPIEEIEKWMVEKFG</sequence>
<comment type="caution">
    <text evidence="1">The sequence shown here is derived from an EMBL/GenBank/DDBJ whole genome shotgun (WGS) entry which is preliminary data.</text>
</comment>
<dbReference type="AlphaFoldDB" id="A0A117L2D2"/>
<gene>
    <name evidence="1" type="ORF">XD57_1118</name>
</gene>
<reference evidence="1 2" key="1">
    <citation type="journal article" date="2015" name="MBio">
        <title>Genome-Resolved Metagenomic Analysis Reveals Roles for Candidate Phyla and Other Microbial Community Members in Biogeochemical Transformations in Oil Reservoirs.</title>
        <authorList>
            <person name="Hu P."/>
            <person name="Tom L."/>
            <person name="Singh A."/>
            <person name="Thomas B.C."/>
            <person name="Baker B.J."/>
            <person name="Piceno Y.M."/>
            <person name="Andersen G.L."/>
            <person name="Banfield J.F."/>
        </authorList>
    </citation>
    <scope>NUCLEOTIDE SEQUENCE [LARGE SCALE GENOMIC DNA]</scope>
    <source>
        <strain evidence="1">46_26</strain>
    </source>
</reference>
<dbReference type="EMBL" id="LGFG01000093">
    <property type="protein sequence ID" value="KUK22781.1"/>
    <property type="molecule type" value="Genomic_DNA"/>
</dbReference>
<proteinExistence type="predicted"/>
<evidence type="ECO:0000313" key="1">
    <source>
        <dbReference type="EMBL" id="KUK22781.1"/>
    </source>
</evidence>
<accession>A0A117L2D2</accession>
<name>A0A117L2D2_9THEM</name>
<evidence type="ECO:0000313" key="2">
    <source>
        <dbReference type="Proteomes" id="UP000058636"/>
    </source>
</evidence>
<organism evidence="1 2">
    <name type="scientific">Thermotoga petrophila</name>
    <dbReference type="NCBI Taxonomy" id="93929"/>
    <lineage>
        <taxon>Bacteria</taxon>
        <taxon>Thermotogati</taxon>
        <taxon>Thermotogota</taxon>
        <taxon>Thermotogae</taxon>
        <taxon>Thermotogales</taxon>
        <taxon>Thermotogaceae</taxon>
        <taxon>Thermotoga</taxon>
    </lineage>
</organism>
<protein>
    <submittedName>
        <fullName evidence="1">Uncharacterized protein</fullName>
    </submittedName>
</protein>
<dbReference type="Proteomes" id="UP000058636">
    <property type="component" value="Unassembled WGS sequence"/>
</dbReference>